<dbReference type="Proteomes" id="UP000829069">
    <property type="component" value="Chromosome"/>
</dbReference>
<feature type="region of interest" description="Disordered" evidence="5">
    <location>
        <begin position="1"/>
        <end position="20"/>
    </location>
</feature>
<dbReference type="PROSITE" id="PS50977">
    <property type="entry name" value="HTH_TETR_2"/>
    <property type="match status" value="1"/>
</dbReference>
<protein>
    <submittedName>
        <fullName evidence="7">TetR/AcrR family transcriptional regulator</fullName>
    </submittedName>
</protein>
<accession>A0ABY3W9N0</accession>
<sequence>MRDDANNDGGGLRERKRAATRSAITASARLLTARSGINGFTVEEVCERAGISRRTFFNYFPAKEDAILGHPGDDIPEALAEAFVAGGRGTAAGAVSASLWPDFIELAVGMMESMAMTRSEVVALKEAITAEPRLMEKAMHGSSAAEQHYVAMLAERESLPADDPRLQMAIGAMASVAKYAGTLFFAPDNTRSYRDILTSAIEALAAVAPLPGSTAAGDQATGPPSA</sequence>
<evidence type="ECO:0000259" key="6">
    <source>
        <dbReference type="PROSITE" id="PS50977"/>
    </source>
</evidence>
<reference evidence="7 8" key="1">
    <citation type="submission" date="2022-03" db="EMBL/GenBank/DDBJ databases">
        <title>Isotopic signatures of nitrous oxide derived from detoxification processes.</title>
        <authorList>
            <person name="Behrendt U."/>
            <person name="Buchen C."/>
            <person name="Well R."/>
            <person name="Ulrich A."/>
            <person name="Rohe L."/>
            <person name="Kolb S."/>
            <person name="Schloter M."/>
            <person name="Horn M.A."/>
            <person name="Augustin J."/>
        </authorList>
    </citation>
    <scope>NUCLEOTIDE SEQUENCE [LARGE SCALE GENOMIC DNA]</scope>
    <source>
        <strain evidence="7 8">S4-C24</strain>
    </source>
</reference>
<dbReference type="InterPro" id="IPR050109">
    <property type="entry name" value="HTH-type_TetR-like_transc_reg"/>
</dbReference>
<keyword evidence="3" id="KW-0804">Transcription</keyword>
<keyword evidence="8" id="KW-1185">Reference proteome</keyword>
<name>A0ABY3W9N0_9MICC</name>
<dbReference type="InterPro" id="IPR001647">
    <property type="entry name" value="HTH_TetR"/>
</dbReference>
<keyword evidence="2 4" id="KW-0238">DNA-binding</keyword>
<evidence type="ECO:0000256" key="3">
    <source>
        <dbReference type="ARBA" id="ARBA00023163"/>
    </source>
</evidence>
<evidence type="ECO:0000256" key="2">
    <source>
        <dbReference type="ARBA" id="ARBA00023125"/>
    </source>
</evidence>
<dbReference type="PANTHER" id="PTHR30055">
    <property type="entry name" value="HTH-TYPE TRANSCRIPTIONAL REGULATOR RUTR"/>
    <property type="match status" value="1"/>
</dbReference>
<dbReference type="PANTHER" id="PTHR30055:SF234">
    <property type="entry name" value="HTH-TYPE TRANSCRIPTIONAL REGULATOR BETI"/>
    <property type="match status" value="1"/>
</dbReference>
<evidence type="ECO:0000256" key="1">
    <source>
        <dbReference type="ARBA" id="ARBA00023015"/>
    </source>
</evidence>
<gene>
    <name evidence="7" type="ORF">MNQ99_13825</name>
</gene>
<feature type="DNA-binding region" description="H-T-H motif" evidence="4">
    <location>
        <begin position="41"/>
        <end position="60"/>
    </location>
</feature>
<evidence type="ECO:0000313" key="8">
    <source>
        <dbReference type="Proteomes" id="UP000829069"/>
    </source>
</evidence>
<evidence type="ECO:0000256" key="5">
    <source>
        <dbReference type="SAM" id="MobiDB-lite"/>
    </source>
</evidence>
<dbReference type="RefSeq" id="WP_241913319.1">
    <property type="nucleotide sequence ID" value="NZ_CP093326.1"/>
</dbReference>
<evidence type="ECO:0000313" key="7">
    <source>
        <dbReference type="EMBL" id="UNK45016.1"/>
    </source>
</evidence>
<dbReference type="PROSITE" id="PS01081">
    <property type="entry name" value="HTH_TETR_1"/>
    <property type="match status" value="1"/>
</dbReference>
<dbReference type="InterPro" id="IPR009057">
    <property type="entry name" value="Homeodomain-like_sf"/>
</dbReference>
<dbReference type="SUPFAM" id="SSF46689">
    <property type="entry name" value="Homeodomain-like"/>
    <property type="match status" value="1"/>
</dbReference>
<feature type="domain" description="HTH tetR-type" evidence="6">
    <location>
        <begin position="18"/>
        <end position="78"/>
    </location>
</feature>
<proteinExistence type="predicted"/>
<dbReference type="Pfam" id="PF00440">
    <property type="entry name" value="TetR_N"/>
    <property type="match status" value="1"/>
</dbReference>
<keyword evidence="1" id="KW-0805">Transcription regulation</keyword>
<dbReference type="Gene3D" id="1.10.10.60">
    <property type="entry name" value="Homeodomain-like"/>
    <property type="match status" value="1"/>
</dbReference>
<dbReference type="EMBL" id="CP093326">
    <property type="protein sequence ID" value="UNK45016.1"/>
    <property type="molecule type" value="Genomic_DNA"/>
</dbReference>
<dbReference type="Gene3D" id="1.10.357.10">
    <property type="entry name" value="Tetracycline Repressor, domain 2"/>
    <property type="match status" value="1"/>
</dbReference>
<organism evidence="7 8">
    <name type="scientific">Arthrobacter sulfonylureivorans</name>
    <dbReference type="NCBI Taxonomy" id="2486855"/>
    <lineage>
        <taxon>Bacteria</taxon>
        <taxon>Bacillati</taxon>
        <taxon>Actinomycetota</taxon>
        <taxon>Actinomycetes</taxon>
        <taxon>Micrococcales</taxon>
        <taxon>Micrococcaceae</taxon>
        <taxon>Arthrobacter</taxon>
    </lineage>
</organism>
<evidence type="ECO:0000256" key="4">
    <source>
        <dbReference type="PROSITE-ProRule" id="PRU00335"/>
    </source>
</evidence>
<dbReference type="InterPro" id="IPR023772">
    <property type="entry name" value="DNA-bd_HTH_TetR-type_CS"/>
</dbReference>